<sequence>MIVRAGTGWQYALADLSLILFLATASALSQTGGKTKVAPPPPPIAAATESEPVAVWSTGSEAPPLRTWLGQFGQDPRLEVRVIVRYVGDTRLAALAQAVQLAESGGPRARHARILVEPGDRAGASVALVYSSETAASGGGSRSGTMIAG</sequence>
<reference evidence="1 2" key="1">
    <citation type="submission" date="2020-11" db="EMBL/GenBank/DDBJ databases">
        <title>The genome sequence of Novosphingobium sp. 1Y9A.</title>
        <authorList>
            <person name="Liu Y."/>
        </authorList>
    </citation>
    <scope>NUCLEOTIDE SEQUENCE [LARGE SCALE GENOMIC DNA]</scope>
    <source>
        <strain evidence="1 2">1Y9A</strain>
    </source>
</reference>
<keyword evidence="2" id="KW-1185">Reference proteome</keyword>
<dbReference type="RefSeq" id="WP_196276298.1">
    <property type="nucleotide sequence ID" value="NZ_JADQDC010000009.1"/>
</dbReference>
<accession>A0ABS0HI95</accession>
<name>A0ABS0HI95_9SPHN</name>
<comment type="caution">
    <text evidence="1">The sequence shown here is derived from an EMBL/GenBank/DDBJ whole genome shotgun (WGS) entry which is preliminary data.</text>
</comment>
<protein>
    <submittedName>
        <fullName evidence="1">Uncharacterized protein</fullName>
    </submittedName>
</protein>
<dbReference type="Proteomes" id="UP000600799">
    <property type="component" value="Unassembled WGS sequence"/>
</dbReference>
<proteinExistence type="predicted"/>
<dbReference type="EMBL" id="JADQDC010000009">
    <property type="protein sequence ID" value="MBF9151980.1"/>
    <property type="molecule type" value="Genomic_DNA"/>
</dbReference>
<organism evidence="1 2">
    <name type="scientific">Novosphingobium jiangmenense</name>
    <dbReference type="NCBI Taxonomy" id="2791981"/>
    <lineage>
        <taxon>Bacteria</taxon>
        <taxon>Pseudomonadati</taxon>
        <taxon>Pseudomonadota</taxon>
        <taxon>Alphaproteobacteria</taxon>
        <taxon>Sphingomonadales</taxon>
        <taxon>Sphingomonadaceae</taxon>
        <taxon>Novosphingobium</taxon>
    </lineage>
</organism>
<gene>
    <name evidence="1" type="ORF">I2488_13290</name>
</gene>
<evidence type="ECO:0000313" key="2">
    <source>
        <dbReference type="Proteomes" id="UP000600799"/>
    </source>
</evidence>
<evidence type="ECO:0000313" key="1">
    <source>
        <dbReference type="EMBL" id="MBF9151980.1"/>
    </source>
</evidence>